<reference evidence="5 6" key="1">
    <citation type="submission" date="2018-12" db="EMBL/GenBank/DDBJ databases">
        <authorList>
            <consortium name="Pathogen Informatics"/>
        </authorList>
    </citation>
    <scope>NUCLEOTIDE SEQUENCE [LARGE SCALE GENOMIC DNA]</scope>
    <source>
        <strain evidence="5 6">NCTC12967</strain>
    </source>
</reference>
<protein>
    <submittedName>
        <fullName evidence="5">ABC transporter substrate-binding protein yesO</fullName>
    </submittedName>
</protein>
<dbReference type="SUPFAM" id="SSF53850">
    <property type="entry name" value="Periplasmic binding protein-like II"/>
    <property type="match status" value="1"/>
</dbReference>
<accession>A0A3S4U044</accession>
<dbReference type="PROSITE" id="PS51257">
    <property type="entry name" value="PROKAR_LIPOPROTEIN"/>
    <property type="match status" value="1"/>
</dbReference>
<name>A0A3S4U044_9ACTN</name>
<feature type="chain" id="PRO_5038840349" evidence="4">
    <location>
        <begin position="25"/>
        <end position="449"/>
    </location>
</feature>
<dbReference type="GO" id="GO:0042956">
    <property type="term" value="P:maltodextrin transmembrane transport"/>
    <property type="evidence" value="ECO:0007669"/>
    <property type="project" value="TreeGrafter"/>
</dbReference>
<dbReference type="GO" id="GO:1901982">
    <property type="term" value="F:maltose binding"/>
    <property type="evidence" value="ECO:0007669"/>
    <property type="project" value="TreeGrafter"/>
</dbReference>
<evidence type="ECO:0000256" key="3">
    <source>
        <dbReference type="ARBA" id="ARBA00022729"/>
    </source>
</evidence>
<gene>
    <name evidence="5" type="primary">yesO_2</name>
    <name evidence="5" type="ORF">NCTC12967_01388</name>
</gene>
<keyword evidence="6" id="KW-1185">Reference proteome</keyword>
<dbReference type="InterPro" id="IPR006059">
    <property type="entry name" value="SBP"/>
</dbReference>
<dbReference type="GO" id="GO:0015768">
    <property type="term" value="P:maltose transport"/>
    <property type="evidence" value="ECO:0007669"/>
    <property type="project" value="TreeGrafter"/>
</dbReference>
<keyword evidence="2" id="KW-0813">Transport</keyword>
<evidence type="ECO:0000313" key="5">
    <source>
        <dbReference type="EMBL" id="VEH70103.1"/>
    </source>
</evidence>
<dbReference type="Gene3D" id="3.40.190.10">
    <property type="entry name" value="Periplasmic binding protein-like II"/>
    <property type="match status" value="1"/>
</dbReference>
<keyword evidence="3 4" id="KW-0732">Signal</keyword>
<proteinExistence type="inferred from homology"/>
<feature type="signal peptide" evidence="4">
    <location>
        <begin position="1"/>
        <end position="24"/>
    </location>
</feature>
<comment type="similarity">
    <text evidence="1">Belongs to the bacterial solute-binding protein 1 family.</text>
</comment>
<dbReference type="Pfam" id="PF13416">
    <property type="entry name" value="SBP_bac_8"/>
    <property type="match status" value="1"/>
</dbReference>
<dbReference type="PANTHER" id="PTHR30061">
    <property type="entry name" value="MALTOSE-BINDING PERIPLASMIC PROTEIN"/>
    <property type="match status" value="1"/>
</dbReference>
<dbReference type="PANTHER" id="PTHR30061:SF50">
    <property type="entry name" value="MALTOSE_MALTODEXTRIN-BINDING PERIPLASMIC PROTEIN"/>
    <property type="match status" value="1"/>
</dbReference>
<dbReference type="AlphaFoldDB" id="A0A3S4U044"/>
<dbReference type="EMBL" id="LR134406">
    <property type="protein sequence ID" value="VEH70103.1"/>
    <property type="molecule type" value="Genomic_DNA"/>
</dbReference>
<evidence type="ECO:0000256" key="2">
    <source>
        <dbReference type="ARBA" id="ARBA00022448"/>
    </source>
</evidence>
<dbReference type="Proteomes" id="UP000273044">
    <property type="component" value="Chromosome"/>
</dbReference>
<evidence type="ECO:0000313" key="6">
    <source>
        <dbReference type="Proteomes" id="UP000273044"/>
    </source>
</evidence>
<dbReference type="CDD" id="cd13585">
    <property type="entry name" value="PBP2_TMBP_like"/>
    <property type="match status" value="1"/>
</dbReference>
<dbReference type="GO" id="GO:0055052">
    <property type="term" value="C:ATP-binding cassette (ABC) transporter complex, substrate-binding subunit-containing"/>
    <property type="evidence" value="ECO:0007669"/>
    <property type="project" value="TreeGrafter"/>
</dbReference>
<evidence type="ECO:0000256" key="1">
    <source>
        <dbReference type="ARBA" id="ARBA00008520"/>
    </source>
</evidence>
<dbReference type="GeneID" id="64406861"/>
<evidence type="ECO:0000256" key="4">
    <source>
        <dbReference type="SAM" id="SignalP"/>
    </source>
</evidence>
<dbReference type="RefSeq" id="WP_061787024.1">
    <property type="nucleotide sequence ID" value="NZ_LR134406.1"/>
</dbReference>
<sequence>MKKRTAAVLSLLTAGTLLTGGCAAKGGGPDGVIDYWLWDATQQPGYQACADAFEEANPGLKVRITQYGWDDYWGKLTAGFIADQAPDVFTNHLTKYAQFVDLEVLVPLDDLEATRDVKDSDYVGGLASLWKGRDGKRYGIPKDWDTIAYFYDQKVTDAAGVTREQLMNMNWNPDDGGSFEKIIAHLSVDANGVRGDEPGFDRNNVAVYGLASEGAGGENLGQTQWGAYTGSIGWEPLDKNPWGTHFNLDDPSFQKTMAWYFGLVEKGYMPSYETFGKQSGSYQQVAQGKAVLGMNGSWMISSFASIPGIDLKIAPTPVGPTGHRSSPFNGLADSVTRFADDKEAAGKWAAYLGSSECQMKIADTGVVFPARFEAMERSIQVRDASGLDVTAFTSHVKEGTTQNLAVTMNAADVAALTTPGFEAVFIGQKDVSHLTEVNHQVNRLLSLTS</sequence>
<organism evidence="5 6">
    <name type="scientific">Arachnia propionica</name>
    <dbReference type="NCBI Taxonomy" id="1750"/>
    <lineage>
        <taxon>Bacteria</taxon>
        <taxon>Bacillati</taxon>
        <taxon>Actinomycetota</taxon>
        <taxon>Actinomycetes</taxon>
        <taxon>Propionibacteriales</taxon>
        <taxon>Propionibacteriaceae</taxon>
        <taxon>Arachnia</taxon>
    </lineage>
</organism>